<feature type="compositionally biased region" description="Polar residues" evidence="1">
    <location>
        <begin position="29"/>
        <end position="38"/>
    </location>
</feature>
<organism evidence="3 4">
    <name type="scientific">Pristionchus mayeri</name>
    <dbReference type="NCBI Taxonomy" id="1317129"/>
    <lineage>
        <taxon>Eukaryota</taxon>
        <taxon>Metazoa</taxon>
        <taxon>Ecdysozoa</taxon>
        <taxon>Nematoda</taxon>
        <taxon>Chromadorea</taxon>
        <taxon>Rhabditida</taxon>
        <taxon>Rhabditina</taxon>
        <taxon>Diplogasteromorpha</taxon>
        <taxon>Diplogasteroidea</taxon>
        <taxon>Neodiplogasteridae</taxon>
        <taxon>Pristionchus</taxon>
    </lineage>
</organism>
<dbReference type="AlphaFoldDB" id="A0AAN5CZ29"/>
<keyword evidence="4" id="KW-1185">Reference proteome</keyword>
<evidence type="ECO:0000313" key="4">
    <source>
        <dbReference type="Proteomes" id="UP001328107"/>
    </source>
</evidence>
<keyword evidence="2" id="KW-0812">Transmembrane</keyword>
<name>A0AAN5CZ29_9BILA</name>
<keyword evidence="2" id="KW-0472">Membrane</keyword>
<feature type="transmembrane region" description="Helical" evidence="2">
    <location>
        <begin position="98"/>
        <end position="117"/>
    </location>
</feature>
<reference evidence="4" key="1">
    <citation type="submission" date="2022-10" db="EMBL/GenBank/DDBJ databases">
        <title>Genome assembly of Pristionchus species.</title>
        <authorList>
            <person name="Yoshida K."/>
            <person name="Sommer R.J."/>
        </authorList>
    </citation>
    <scope>NUCLEOTIDE SEQUENCE [LARGE SCALE GENOMIC DNA]</scope>
    <source>
        <strain evidence="4">RS5460</strain>
    </source>
</reference>
<dbReference type="Proteomes" id="UP001328107">
    <property type="component" value="Unassembled WGS sequence"/>
</dbReference>
<feature type="non-terminal residue" evidence="3">
    <location>
        <position position="1"/>
    </location>
</feature>
<feature type="non-terminal residue" evidence="3">
    <location>
        <position position="118"/>
    </location>
</feature>
<accession>A0AAN5CZ29</accession>
<proteinExistence type="predicted"/>
<feature type="region of interest" description="Disordered" evidence="1">
    <location>
        <begin position="29"/>
        <end position="51"/>
    </location>
</feature>
<evidence type="ECO:0000256" key="2">
    <source>
        <dbReference type="SAM" id="Phobius"/>
    </source>
</evidence>
<evidence type="ECO:0000313" key="3">
    <source>
        <dbReference type="EMBL" id="GMR52749.1"/>
    </source>
</evidence>
<dbReference type="EMBL" id="BTRK01000005">
    <property type="protein sequence ID" value="GMR52749.1"/>
    <property type="molecule type" value="Genomic_DNA"/>
</dbReference>
<keyword evidence="2" id="KW-1133">Transmembrane helix</keyword>
<comment type="caution">
    <text evidence="3">The sequence shown here is derived from an EMBL/GenBank/DDBJ whole genome shotgun (WGS) entry which is preliminary data.</text>
</comment>
<feature type="transmembrane region" description="Helical" evidence="2">
    <location>
        <begin position="70"/>
        <end position="92"/>
    </location>
</feature>
<sequence length="118" mass="13000">SSSHIAKLNENAHNEAVTPTEVAVLFTARETTADSQPPTDAKEGRRNRIPFNPNDPEYHTCFCGAHITSLLRVLIVIHLIIHLTHLFILTLFGSLLVLPNLIVVFGLLISCLGVYGIF</sequence>
<protein>
    <recommendedName>
        <fullName evidence="5">Transmembrane protein</fullName>
    </recommendedName>
</protein>
<evidence type="ECO:0000256" key="1">
    <source>
        <dbReference type="SAM" id="MobiDB-lite"/>
    </source>
</evidence>
<gene>
    <name evidence="3" type="ORF">PMAYCL1PPCAC_22944</name>
</gene>
<evidence type="ECO:0008006" key="5">
    <source>
        <dbReference type="Google" id="ProtNLM"/>
    </source>
</evidence>